<reference evidence="2" key="2">
    <citation type="submission" date="2023-01" db="EMBL/GenBank/DDBJ databases">
        <authorList>
            <person name="Sun Q."/>
            <person name="Evtushenko L."/>
        </authorList>
    </citation>
    <scope>NUCLEOTIDE SEQUENCE</scope>
    <source>
        <strain evidence="2">VKM B-1499</strain>
    </source>
</reference>
<gene>
    <name evidence="2" type="ORF">GCM10017620_27680</name>
</gene>
<keyword evidence="3" id="KW-1185">Reference proteome</keyword>
<evidence type="ECO:0000313" key="2">
    <source>
        <dbReference type="EMBL" id="GLK49794.1"/>
    </source>
</evidence>
<dbReference type="InterPro" id="IPR029030">
    <property type="entry name" value="Caspase-like_dom_sf"/>
</dbReference>
<protein>
    <recommendedName>
        <fullName evidence="4">Peptidase C13</fullName>
    </recommendedName>
</protein>
<dbReference type="Pfam" id="PF01650">
    <property type="entry name" value="Peptidase_C13"/>
    <property type="match status" value="1"/>
</dbReference>
<dbReference type="InterPro" id="IPR001096">
    <property type="entry name" value="Peptidase_C13"/>
</dbReference>
<dbReference type="RefSeq" id="WP_271165976.1">
    <property type="nucleotide sequence ID" value="NZ_BSFD01000011.1"/>
</dbReference>
<sequence length="253" mass="27231">MFRFIAALSVLGLTVLGCAAHAQSRFDGWASAVIAADWRDSDGRPIAAFDNAQRDLTTGFQRAGFDPDAMISVSLRPDVPNPVEAEDSLRRFAEAAQRARRGCLFYVTSHGSPEGLVFGPEATLEPERLIPVLRRICGDRPTVVVLSACFSGIFVDGLKAPNRMVMTAARRDRSSFGCAADATYPYFDECVLESLKTAPDFIALSRATTGCVAAREQAEGLTPASEPQTAIGATMQLLLPTLRFRPSGDRIGS</sequence>
<dbReference type="Proteomes" id="UP001143509">
    <property type="component" value="Unassembled WGS sequence"/>
</dbReference>
<proteinExistence type="predicted"/>
<feature type="signal peptide" evidence="1">
    <location>
        <begin position="1"/>
        <end position="22"/>
    </location>
</feature>
<dbReference type="SUPFAM" id="SSF52129">
    <property type="entry name" value="Caspase-like"/>
    <property type="match status" value="1"/>
</dbReference>
<name>A0ABQ5TAG3_9CAUL</name>
<dbReference type="PROSITE" id="PS51257">
    <property type="entry name" value="PROKAR_LIPOPROTEIN"/>
    <property type="match status" value="1"/>
</dbReference>
<dbReference type="Gene3D" id="3.40.50.1460">
    <property type="match status" value="1"/>
</dbReference>
<evidence type="ECO:0000313" key="3">
    <source>
        <dbReference type="Proteomes" id="UP001143509"/>
    </source>
</evidence>
<reference evidence="2" key="1">
    <citation type="journal article" date="2014" name="Int. J. Syst. Evol. Microbiol.">
        <title>Complete genome of a new Firmicutes species belonging to the dominant human colonic microbiota ('Ruminococcus bicirculans') reveals two chromosomes and a selective capacity to utilize plant glucans.</title>
        <authorList>
            <consortium name="NISC Comparative Sequencing Program"/>
            <person name="Wegmann U."/>
            <person name="Louis P."/>
            <person name="Goesmann A."/>
            <person name="Henrissat B."/>
            <person name="Duncan S.H."/>
            <person name="Flint H.J."/>
        </authorList>
    </citation>
    <scope>NUCLEOTIDE SEQUENCE</scope>
    <source>
        <strain evidence="2">VKM B-1499</strain>
    </source>
</reference>
<evidence type="ECO:0008006" key="4">
    <source>
        <dbReference type="Google" id="ProtNLM"/>
    </source>
</evidence>
<comment type="caution">
    <text evidence="2">The sequence shown here is derived from an EMBL/GenBank/DDBJ whole genome shotgun (WGS) entry which is preliminary data.</text>
</comment>
<accession>A0ABQ5TAG3</accession>
<dbReference type="EMBL" id="BSFD01000011">
    <property type="protein sequence ID" value="GLK49794.1"/>
    <property type="molecule type" value="Genomic_DNA"/>
</dbReference>
<evidence type="ECO:0000256" key="1">
    <source>
        <dbReference type="SAM" id="SignalP"/>
    </source>
</evidence>
<keyword evidence="1" id="KW-0732">Signal</keyword>
<organism evidence="2 3">
    <name type="scientific">Brevundimonas intermedia</name>
    <dbReference type="NCBI Taxonomy" id="74315"/>
    <lineage>
        <taxon>Bacteria</taxon>
        <taxon>Pseudomonadati</taxon>
        <taxon>Pseudomonadota</taxon>
        <taxon>Alphaproteobacteria</taxon>
        <taxon>Caulobacterales</taxon>
        <taxon>Caulobacteraceae</taxon>
        <taxon>Brevundimonas</taxon>
    </lineage>
</organism>
<feature type="chain" id="PRO_5045827653" description="Peptidase C13" evidence="1">
    <location>
        <begin position="23"/>
        <end position="253"/>
    </location>
</feature>